<proteinExistence type="predicted"/>
<dbReference type="InterPro" id="IPR046331">
    <property type="entry name" value="GPAM1-like"/>
</dbReference>
<comment type="caution">
    <text evidence="3">The sequence shown here is derived from an EMBL/GenBank/DDBJ whole genome shotgun (WGS) entry which is preliminary data.</text>
</comment>
<dbReference type="PANTHER" id="PTHR46370:SF1">
    <property type="entry name" value="GPALPP MOTIFS-CONTAINING PROTEIN 1"/>
    <property type="match status" value="1"/>
</dbReference>
<feature type="compositionally biased region" description="Basic and acidic residues" evidence="1">
    <location>
        <begin position="147"/>
        <end position="166"/>
    </location>
</feature>
<keyword evidence="4" id="KW-1185">Reference proteome</keyword>
<dbReference type="EMBL" id="JANBOH010000045">
    <property type="protein sequence ID" value="KAJ1646900.1"/>
    <property type="molecule type" value="Genomic_DNA"/>
</dbReference>
<feature type="compositionally biased region" description="Polar residues" evidence="1">
    <location>
        <begin position="34"/>
        <end position="43"/>
    </location>
</feature>
<evidence type="ECO:0000259" key="2">
    <source>
        <dbReference type="Pfam" id="PF12572"/>
    </source>
</evidence>
<evidence type="ECO:0000313" key="3">
    <source>
        <dbReference type="EMBL" id="KAJ1646900.1"/>
    </source>
</evidence>
<protein>
    <recommendedName>
        <fullName evidence="2">DUF3752 domain-containing protein</fullName>
    </recommendedName>
</protein>
<dbReference type="Proteomes" id="UP001145021">
    <property type="component" value="Unassembled WGS sequence"/>
</dbReference>
<dbReference type="AlphaFoldDB" id="A0A9W7XQ60"/>
<feature type="compositionally biased region" description="Basic residues" evidence="1">
    <location>
        <begin position="211"/>
        <end position="225"/>
    </location>
</feature>
<accession>A0A9W7XQ60</accession>
<feature type="compositionally biased region" description="Basic and acidic residues" evidence="1">
    <location>
        <begin position="99"/>
        <end position="120"/>
    </location>
</feature>
<name>A0A9W7XQ60_9FUNG</name>
<organism evidence="3 4">
    <name type="scientific">Coemansia asiatica</name>
    <dbReference type="NCBI Taxonomy" id="1052880"/>
    <lineage>
        <taxon>Eukaryota</taxon>
        <taxon>Fungi</taxon>
        <taxon>Fungi incertae sedis</taxon>
        <taxon>Zoopagomycota</taxon>
        <taxon>Kickxellomycotina</taxon>
        <taxon>Kickxellomycetes</taxon>
        <taxon>Kickxellales</taxon>
        <taxon>Kickxellaceae</taxon>
        <taxon>Coemansia</taxon>
    </lineage>
</organism>
<evidence type="ECO:0000256" key="1">
    <source>
        <dbReference type="SAM" id="MobiDB-lite"/>
    </source>
</evidence>
<feature type="region of interest" description="Disordered" evidence="1">
    <location>
        <begin position="15"/>
        <end position="284"/>
    </location>
</feature>
<dbReference type="InterPro" id="IPR022226">
    <property type="entry name" value="DUF3752"/>
</dbReference>
<dbReference type="Pfam" id="PF12572">
    <property type="entry name" value="DUF3752"/>
    <property type="match status" value="1"/>
</dbReference>
<gene>
    <name evidence="3" type="ORF">LPJ64_001644</name>
</gene>
<feature type="compositionally biased region" description="Basic and acidic residues" evidence="1">
    <location>
        <begin position="181"/>
        <end position="210"/>
    </location>
</feature>
<reference evidence="3" key="1">
    <citation type="submission" date="2022-07" db="EMBL/GenBank/DDBJ databases">
        <title>Phylogenomic reconstructions and comparative analyses of Kickxellomycotina fungi.</title>
        <authorList>
            <person name="Reynolds N.K."/>
            <person name="Stajich J.E."/>
            <person name="Barry K."/>
            <person name="Grigoriev I.V."/>
            <person name="Crous P."/>
            <person name="Smith M.E."/>
        </authorList>
    </citation>
    <scope>NUCLEOTIDE SEQUENCE</scope>
    <source>
        <strain evidence="3">NBRC 105413</strain>
    </source>
</reference>
<sequence>MAGGIGPQIPAEIAAKLGIKTSSDPTSDVEDPRSTSTSDTETNAIGPAMPPPGILKRQTSLEIEPSNSDDDDELIGPSTALAGYTEADIKEQTLSTIIRRLEQSEKRELAESVDNKREEWMLVPPTAESGNKRGSTALFDKSWTETPEEKRKRREKEARKLKRSDEAAEEEETPEMRRKRMENDEKAKWVQEYNREQRPKSLLEMHLEKKSGKKKSRHHDKTKHKRGDEAGKEDDEDDKWKKRRFDRSRDLSTGKTDSRRRRELLDSLGNLSDKYGHGKGGSFA</sequence>
<evidence type="ECO:0000313" key="4">
    <source>
        <dbReference type="Proteomes" id="UP001145021"/>
    </source>
</evidence>
<feature type="domain" description="DUF3752" evidence="2">
    <location>
        <begin position="137"/>
        <end position="275"/>
    </location>
</feature>
<dbReference type="PANTHER" id="PTHR46370">
    <property type="entry name" value="GPALPP MOTIFS-CONTAINING PROTEIN 1"/>
    <property type="match status" value="1"/>
</dbReference>